<keyword evidence="4" id="KW-0269">Exonuclease</keyword>
<organism evidence="7 8">
    <name type="scientific">Acaromyces ingoldii</name>
    <dbReference type="NCBI Taxonomy" id="215250"/>
    <lineage>
        <taxon>Eukaryota</taxon>
        <taxon>Fungi</taxon>
        <taxon>Dikarya</taxon>
        <taxon>Basidiomycota</taxon>
        <taxon>Ustilaginomycotina</taxon>
        <taxon>Exobasidiomycetes</taxon>
        <taxon>Exobasidiales</taxon>
        <taxon>Cryptobasidiaceae</taxon>
        <taxon>Acaromyces</taxon>
    </lineage>
</organism>
<dbReference type="InterPro" id="IPR022894">
    <property type="entry name" value="Oligoribonuclease"/>
</dbReference>
<evidence type="ECO:0000256" key="4">
    <source>
        <dbReference type="ARBA" id="ARBA00022839"/>
    </source>
</evidence>
<evidence type="ECO:0000256" key="2">
    <source>
        <dbReference type="ARBA" id="ARBA00022722"/>
    </source>
</evidence>
<dbReference type="FunCoup" id="A0A316YPG1">
    <property type="interactions" value="459"/>
</dbReference>
<evidence type="ECO:0000256" key="5">
    <source>
        <dbReference type="SAM" id="MobiDB-lite"/>
    </source>
</evidence>
<dbReference type="InterPro" id="IPR013520">
    <property type="entry name" value="Ribonucl_H"/>
</dbReference>
<dbReference type="RefSeq" id="XP_025378319.1">
    <property type="nucleotide sequence ID" value="XM_025518716.1"/>
</dbReference>
<dbReference type="SMART" id="SM00479">
    <property type="entry name" value="EXOIII"/>
    <property type="match status" value="1"/>
</dbReference>
<dbReference type="InterPro" id="IPR012337">
    <property type="entry name" value="RNaseH-like_sf"/>
</dbReference>
<dbReference type="Proteomes" id="UP000245768">
    <property type="component" value="Unassembled WGS sequence"/>
</dbReference>
<accession>A0A316YPG1</accession>
<dbReference type="SUPFAM" id="SSF53098">
    <property type="entry name" value="Ribonuclease H-like"/>
    <property type="match status" value="1"/>
</dbReference>
<dbReference type="InterPro" id="IPR036397">
    <property type="entry name" value="RNaseH_sf"/>
</dbReference>
<evidence type="ECO:0000259" key="6">
    <source>
        <dbReference type="SMART" id="SM00479"/>
    </source>
</evidence>
<dbReference type="Gene3D" id="3.30.420.10">
    <property type="entry name" value="Ribonuclease H-like superfamily/Ribonuclease H"/>
    <property type="match status" value="1"/>
</dbReference>
<reference evidence="7 8" key="1">
    <citation type="journal article" date="2018" name="Mol. Biol. Evol.">
        <title>Broad Genomic Sampling Reveals a Smut Pathogenic Ancestry of the Fungal Clade Ustilaginomycotina.</title>
        <authorList>
            <person name="Kijpornyongpan T."/>
            <person name="Mondo S.J."/>
            <person name="Barry K."/>
            <person name="Sandor L."/>
            <person name="Lee J."/>
            <person name="Lipzen A."/>
            <person name="Pangilinan J."/>
            <person name="LaButti K."/>
            <person name="Hainaut M."/>
            <person name="Henrissat B."/>
            <person name="Grigoriev I.V."/>
            <person name="Spatafora J.W."/>
            <person name="Aime M.C."/>
        </authorList>
    </citation>
    <scope>NUCLEOTIDE SEQUENCE [LARGE SCALE GENOMIC DNA]</scope>
    <source>
        <strain evidence="7 8">MCA 4198</strain>
    </source>
</reference>
<gene>
    <name evidence="7" type="ORF">FA10DRAFT_227506</name>
</gene>
<dbReference type="NCBIfam" id="NF003765">
    <property type="entry name" value="PRK05359.1"/>
    <property type="match status" value="1"/>
</dbReference>
<dbReference type="CDD" id="cd06135">
    <property type="entry name" value="Orn"/>
    <property type="match status" value="1"/>
</dbReference>
<proteinExistence type="inferred from homology"/>
<dbReference type="STRING" id="215250.A0A316YPG1"/>
<dbReference type="PANTHER" id="PTHR11046">
    <property type="entry name" value="OLIGORIBONUCLEASE, MITOCHONDRIAL"/>
    <property type="match status" value="1"/>
</dbReference>
<dbReference type="GO" id="GO:0003676">
    <property type="term" value="F:nucleic acid binding"/>
    <property type="evidence" value="ECO:0007669"/>
    <property type="project" value="InterPro"/>
</dbReference>
<dbReference type="FunFam" id="3.30.420.10:FF:000003">
    <property type="entry name" value="Oligoribonuclease"/>
    <property type="match status" value="1"/>
</dbReference>
<feature type="region of interest" description="Disordered" evidence="5">
    <location>
        <begin position="1"/>
        <end position="22"/>
    </location>
</feature>
<comment type="similarity">
    <text evidence="1">Belongs to the oligoribonuclease family.</text>
</comment>
<evidence type="ECO:0000313" key="8">
    <source>
        <dbReference type="Proteomes" id="UP000245768"/>
    </source>
</evidence>
<dbReference type="PANTHER" id="PTHR11046:SF0">
    <property type="entry name" value="OLIGORIBONUCLEASE, MITOCHONDRIAL"/>
    <property type="match status" value="1"/>
</dbReference>
<evidence type="ECO:0000256" key="1">
    <source>
        <dbReference type="ARBA" id="ARBA00009921"/>
    </source>
</evidence>
<name>A0A316YPG1_9BASI</name>
<protein>
    <submittedName>
        <fullName evidence="7">Ribonuclease H-like protein</fullName>
    </submittedName>
</protein>
<dbReference type="OrthoDB" id="270189at2759"/>
<evidence type="ECO:0000256" key="3">
    <source>
        <dbReference type="ARBA" id="ARBA00022801"/>
    </source>
</evidence>
<keyword evidence="8" id="KW-1185">Reference proteome</keyword>
<keyword evidence="3" id="KW-0378">Hydrolase</keyword>
<dbReference type="GO" id="GO:0000175">
    <property type="term" value="F:3'-5'-RNA exonuclease activity"/>
    <property type="evidence" value="ECO:0007669"/>
    <property type="project" value="InterPro"/>
</dbReference>
<dbReference type="GeneID" id="37040632"/>
<dbReference type="EMBL" id="KZ819635">
    <property type="protein sequence ID" value="PWN91121.1"/>
    <property type="molecule type" value="Genomic_DNA"/>
</dbReference>
<dbReference type="Pfam" id="PF00929">
    <property type="entry name" value="RNase_T"/>
    <property type="match status" value="1"/>
</dbReference>
<dbReference type="AlphaFoldDB" id="A0A316YPG1"/>
<dbReference type="InParanoid" id="A0A316YPG1"/>
<feature type="domain" description="Exonuclease" evidence="6">
    <location>
        <begin position="26"/>
        <end position="202"/>
    </location>
</feature>
<evidence type="ECO:0000313" key="7">
    <source>
        <dbReference type="EMBL" id="PWN91121.1"/>
    </source>
</evidence>
<sequence length="220" mass="24233">MTMSADRSSPIPPPTATRRLTPSDGPLVWIDCEMTGLDVESDRLLEVACIITDGSLAPLDEGVSYVIRTEKAVLDSMNEWCVNQHGKSGLTEACLDEKRAHQHADVRAAVLAYILDRIPTSGVACLAGNTVHADAAFLKKEMPEITNHLHYRIVDVSTIKELVGRWYGDGSRWTGGKGSHRALDDIRGSIEELSHYRRNFFVMSGSSSNNNNNNSSNNRH</sequence>
<dbReference type="GO" id="GO:0005739">
    <property type="term" value="C:mitochondrion"/>
    <property type="evidence" value="ECO:0007669"/>
    <property type="project" value="TreeGrafter"/>
</dbReference>
<keyword evidence="2" id="KW-0540">Nuclease</keyword>